<dbReference type="Proteomes" id="UP000076858">
    <property type="component" value="Unassembled WGS sequence"/>
</dbReference>
<evidence type="ECO:0000313" key="1">
    <source>
        <dbReference type="EMBL" id="KZS13657.1"/>
    </source>
</evidence>
<gene>
    <name evidence="1" type="ORF">APZ42_021019</name>
</gene>
<accession>A0A164WWX0</accession>
<keyword evidence="2" id="KW-1185">Reference proteome</keyword>
<evidence type="ECO:0000313" key="2">
    <source>
        <dbReference type="Proteomes" id="UP000076858"/>
    </source>
</evidence>
<comment type="caution">
    <text evidence="1">The sequence shown here is derived from an EMBL/GenBank/DDBJ whole genome shotgun (WGS) entry which is preliminary data.</text>
</comment>
<sequence length="45" mass="5402">MDFEVSYMWYYVLNDIFTKPLIDVILKNSHGSSFRICYRSSMLSM</sequence>
<name>A0A164WWX0_9CRUS</name>
<dbReference type="AlphaFoldDB" id="A0A164WWX0"/>
<organism evidence="1 2">
    <name type="scientific">Daphnia magna</name>
    <dbReference type="NCBI Taxonomy" id="35525"/>
    <lineage>
        <taxon>Eukaryota</taxon>
        <taxon>Metazoa</taxon>
        <taxon>Ecdysozoa</taxon>
        <taxon>Arthropoda</taxon>
        <taxon>Crustacea</taxon>
        <taxon>Branchiopoda</taxon>
        <taxon>Diplostraca</taxon>
        <taxon>Cladocera</taxon>
        <taxon>Anomopoda</taxon>
        <taxon>Daphniidae</taxon>
        <taxon>Daphnia</taxon>
    </lineage>
</organism>
<protein>
    <submittedName>
        <fullName evidence="1">Uncharacterized protein</fullName>
    </submittedName>
</protein>
<proteinExistence type="predicted"/>
<reference evidence="1 2" key="1">
    <citation type="submission" date="2016-03" db="EMBL/GenBank/DDBJ databases">
        <title>EvidentialGene: Evidence-directed Construction of Genes on Genomes.</title>
        <authorList>
            <person name="Gilbert D.G."/>
            <person name="Choi J.-H."/>
            <person name="Mockaitis K."/>
            <person name="Colbourne J."/>
            <person name="Pfrender M."/>
        </authorList>
    </citation>
    <scope>NUCLEOTIDE SEQUENCE [LARGE SCALE GENOMIC DNA]</scope>
    <source>
        <strain evidence="1 2">Xinb3</strain>
        <tissue evidence="1">Complete organism</tissue>
    </source>
</reference>
<dbReference type="EMBL" id="LRGB01001036">
    <property type="protein sequence ID" value="KZS13657.1"/>
    <property type="molecule type" value="Genomic_DNA"/>
</dbReference>